<organism evidence="2 3">
    <name type="scientific">Salmo trutta</name>
    <name type="common">Brown trout</name>
    <dbReference type="NCBI Taxonomy" id="8032"/>
    <lineage>
        <taxon>Eukaryota</taxon>
        <taxon>Metazoa</taxon>
        <taxon>Chordata</taxon>
        <taxon>Craniata</taxon>
        <taxon>Vertebrata</taxon>
        <taxon>Euteleostomi</taxon>
        <taxon>Actinopterygii</taxon>
        <taxon>Neopterygii</taxon>
        <taxon>Teleostei</taxon>
        <taxon>Protacanthopterygii</taxon>
        <taxon>Salmoniformes</taxon>
        <taxon>Salmonidae</taxon>
        <taxon>Salmoninae</taxon>
        <taxon>Salmo</taxon>
    </lineage>
</organism>
<dbReference type="OMA" id="PAPWTMV"/>
<dbReference type="InParanoid" id="A0A674C5U8"/>
<dbReference type="Gene3D" id="3.40.50.12700">
    <property type="match status" value="1"/>
</dbReference>
<dbReference type="GeneTree" id="ENSGT00940000177146"/>
<evidence type="ECO:0000256" key="1">
    <source>
        <dbReference type="SAM" id="MobiDB-lite"/>
    </source>
</evidence>
<dbReference type="Gene3D" id="3.40.50.12690">
    <property type="match status" value="1"/>
</dbReference>
<keyword evidence="3" id="KW-1185">Reference proteome</keyword>
<dbReference type="AlphaFoldDB" id="A0A674C5U8"/>
<sequence>MASLTPGCTTCQYLSQRVAELEGRVSVLRQIKEDKELLDSMVAQTTSKINDVTCPWLGTSTFGEPVKEKLHSVPLNEPWPRLGAKPKGLVCSTPSAPPQDAWIAVRGVKHSRKRNPSNVSEMLQLGRRFEVLEDLEVHSNHIVQGPSATSLLLRSHSQVEVPKHTHLRSLPAARSLDSAASPPQPARRQITRERPCHLPSKPICSPSVLVVGSSMVRNVSIRKAETFCYPGARIPDLNSMLPLLISKHSAASTVIVHVGSNDIKLQQSEKLRDDFKTLINTLLESGKQCVVSGPFPSPRYTDMVFSRIRQLHTWLKGYCCTMGIPFVDNFAAFTDR</sequence>
<reference evidence="2" key="1">
    <citation type="submission" date="2025-08" db="UniProtKB">
        <authorList>
            <consortium name="Ensembl"/>
        </authorList>
    </citation>
    <scope>IDENTIFICATION</scope>
</reference>
<reference evidence="2" key="2">
    <citation type="submission" date="2025-09" db="UniProtKB">
        <authorList>
            <consortium name="Ensembl"/>
        </authorList>
    </citation>
    <scope>IDENTIFICATION</scope>
</reference>
<dbReference type="Ensembl" id="ENSSTUT00000083736.1">
    <property type="protein sequence ID" value="ENSSTUP00000078626.1"/>
    <property type="gene ID" value="ENSSTUG00000034717.1"/>
</dbReference>
<protein>
    <recommendedName>
        <fullName evidence="4">SGNH hydrolase-type esterase domain-containing protein</fullName>
    </recommendedName>
</protein>
<name>A0A674C5U8_SALTR</name>
<dbReference type="SUPFAM" id="SSF52266">
    <property type="entry name" value="SGNH hydrolase"/>
    <property type="match status" value="1"/>
</dbReference>
<evidence type="ECO:0000313" key="3">
    <source>
        <dbReference type="Proteomes" id="UP000472277"/>
    </source>
</evidence>
<proteinExistence type="predicted"/>
<evidence type="ECO:0000313" key="2">
    <source>
        <dbReference type="Ensembl" id="ENSSTUP00000078626.1"/>
    </source>
</evidence>
<evidence type="ECO:0008006" key="4">
    <source>
        <dbReference type="Google" id="ProtNLM"/>
    </source>
</evidence>
<dbReference type="Proteomes" id="UP000472277">
    <property type="component" value="Chromosome 13"/>
</dbReference>
<feature type="region of interest" description="Disordered" evidence="1">
    <location>
        <begin position="166"/>
        <end position="194"/>
    </location>
</feature>
<accession>A0A674C5U8</accession>